<proteinExistence type="predicted"/>
<dbReference type="GO" id="GO:0003677">
    <property type="term" value="F:DNA binding"/>
    <property type="evidence" value="ECO:0007669"/>
    <property type="project" value="InterPro"/>
</dbReference>
<accession>A0A4R4VVK8</accession>
<dbReference type="Gene3D" id="3.40.50.300">
    <property type="entry name" value="P-loop containing nucleotide triphosphate hydrolases"/>
    <property type="match status" value="1"/>
</dbReference>
<dbReference type="GO" id="GO:0006355">
    <property type="term" value="P:regulation of DNA-templated transcription"/>
    <property type="evidence" value="ECO:0007669"/>
    <property type="project" value="InterPro"/>
</dbReference>
<dbReference type="InterPro" id="IPR049945">
    <property type="entry name" value="AAA_22"/>
</dbReference>
<dbReference type="InterPro" id="IPR016032">
    <property type="entry name" value="Sig_transdc_resp-reg_C-effctor"/>
</dbReference>
<evidence type="ECO:0000313" key="3">
    <source>
        <dbReference type="Proteomes" id="UP000295674"/>
    </source>
</evidence>
<dbReference type="OrthoDB" id="9812579at2"/>
<dbReference type="Gene3D" id="1.25.40.10">
    <property type="entry name" value="Tetratricopeptide repeat domain"/>
    <property type="match status" value="1"/>
</dbReference>
<comment type="caution">
    <text evidence="2">The sequence shown here is derived from an EMBL/GenBank/DDBJ whole genome shotgun (WGS) entry which is preliminary data.</text>
</comment>
<dbReference type="Pfam" id="PF13401">
    <property type="entry name" value="AAA_22"/>
    <property type="match status" value="1"/>
</dbReference>
<dbReference type="Proteomes" id="UP000295674">
    <property type="component" value="Unassembled WGS sequence"/>
</dbReference>
<dbReference type="PANTHER" id="PTHR47691">
    <property type="entry name" value="REGULATOR-RELATED"/>
    <property type="match status" value="1"/>
</dbReference>
<dbReference type="EMBL" id="SMKS01000002">
    <property type="protein sequence ID" value="TDD10109.1"/>
    <property type="molecule type" value="Genomic_DNA"/>
</dbReference>
<dbReference type="InterPro" id="IPR011990">
    <property type="entry name" value="TPR-like_helical_dom_sf"/>
</dbReference>
<sequence>MTRRLGNLPGSETVTSFVGRRAMVGEIRALLGSARLVTLLGPGGMGKTRLAIRVGETAHRAFADGVWLVELAELRDPALTDHAIIDALGVPDRSAESSEEVLIEHLHDKSLLLVIDNCEHLLDACGNVIAAVLRAAPGVRIIATSREALHVPGEHVVPVPPLSFAGSDEGGGDGNPLKYEAVELFVQRAAAAVRGFTLDDENHEAITRLCARLEGMPLAIELAAVRLQSMGVNEMLDRLEDRFQALSTVVRGAPARQQTLRAAVEWSYALCSPAEQTAWARLSVFPGGFDLDAALAVIGHDSLTAQESTDAVTGLVSKSVVLRQIHSSGARYHMLETIRQFGREHLRGSDAELDVSRRHMHHFADLAARACHDWSGPRQREWSSMLRREQVNFREALRFGFDNDADPSVAVRTAVDLRHLWVMGAGREGREWIDKAVAALHAGTPLRAEALWVAGWVRQVQGEPTGSSAILSECIDAARRHGDQVTLARAELFLGVNKLLGHELDEAETLLSGARATYRSLGAADSESLIGLAAHGWLRLIEGDSREAEKIAEECRRLSRDMGECWAATWALWVLGLIGWTRSDEILATAALREAIEIKRELGDWLGIPCCVEVLVWVLAESGEHRRAARLMGANRELWVPIGQPMFGFVTYLRAHENYTATLRGALGDAQFEAERTAGSHLSPDATVDYALGTPRQTRTAASSPLTRREEQVARLVAEGLTNREIAEHLVISPRTAEAHVENILTKLGYTSRAQIAAYVRAEHNPDSRPAQSR</sequence>
<dbReference type="CDD" id="cd06170">
    <property type="entry name" value="LuxR_C_like"/>
    <property type="match status" value="1"/>
</dbReference>
<dbReference type="Pfam" id="PF25872">
    <property type="entry name" value="HTH_77"/>
    <property type="match status" value="1"/>
</dbReference>
<dbReference type="AlphaFoldDB" id="A0A4R4VVK8"/>
<dbReference type="SUPFAM" id="SSF52540">
    <property type="entry name" value="P-loop containing nucleoside triphosphate hydrolases"/>
    <property type="match status" value="1"/>
</dbReference>
<feature type="domain" description="HTH luxR-type" evidence="1">
    <location>
        <begin position="699"/>
        <end position="764"/>
    </location>
</feature>
<dbReference type="Pfam" id="PF00196">
    <property type="entry name" value="GerE"/>
    <property type="match status" value="1"/>
</dbReference>
<dbReference type="GO" id="GO:0016887">
    <property type="term" value="F:ATP hydrolysis activity"/>
    <property type="evidence" value="ECO:0007669"/>
    <property type="project" value="InterPro"/>
</dbReference>
<dbReference type="InterPro" id="IPR058852">
    <property type="entry name" value="HTH_77"/>
</dbReference>
<reference evidence="2 3" key="1">
    <citation type="submission" date="2019-03" db="EMBL/GenBank/DDBJ databases">
        <title>Draft genome sequences of novel Actinobacteria.</title>
        <authorList>
            <person name="Sahin N."/>
            <person name="Ay H."/>
            <person name="Saygin H."/>
        </authorList>
    </citation>
    <scope>NUCLEOTIDE SEQUENCE [LARGE SCALE GENOMIC DNA]</scope>
    <source>
        <strain evidence="2 3">16K309</strain>
    </source>
</reference>
<gene>
    <name evidence="2" type="ORF">E1181_02420</name>
</gene>
<dbReference type="PANTHER" id="PTHR47691:SF3">
    <property type="entry name" value="HTH-TYPE TRANSCRIPTIONAL REGULATOR RV0890C-RELATED"/>
    <property type="match status" value="1"/>
</dbReference>
<dbReference type="SUPFAM" id="SSF46894">
    <property type="entry name" value="C-terminal effector domain of the bipartite response regulators"/>
    <property type="match status" value="1"/>
</dbReference>
<organism evidence="2 3">
    <name type="scientific">Saccharopolyspora terrae</name>
    <dbReference type="NCBI Taxonomy" id="2530384"/>
    <lineage>
        <taxon>Bacteria</taxon>
        <taxon>Bacillati</taxon>
        <taxon>Actinomycetota</taxon>
        <taxon>Actinomycetes</taxon>
        <taxon>Pseudonocardiales</taxon>
        <taxon>Pseudonocardiaceae</taxon>
        <taxon>Saccharopolyspora</taxon>
    </lineage>
</organism>
<dbReference type="RefSeq" id="WP_132672208.1">
    <property type="nucleotide sequence ID" value="NZ_SMKS01000002.1"/>
</dbReference>
<protein>
    <submittedName>
        <fullName evidence="2">LuxR family transcriptional regulator</fullName>
    </submittedName>
</protein>
<dbReference type="PROSITE" id="PS50043">
    <property type="entry name" value="HTH_LUXR_2"/>
    <property type="match status" value="1"/>
</dbReference>
<dbReference type="InterPro" id="IPR027417">
    <property type="entry name" value="P-loop_NTPase"/>
</dbReference>
<keyword evidence="3" id="KW-1185">Reference proteome</keyword>
<dbReference type="PRINTS" id="PR00364">
    <property type="entry name" value="DISEASERSIST"/>
</dbReference>
<evidence type="ECO:0000313" key="2">
    <source>
        <dbReference type="EMBL" id="TDD10109.1"/>
    </source>
</evidence>
<dbReference type="InterPro" id="IPR000792">
    <property type="entry name" value="Tscrpt_reg_LuxR_C"/>
</dbReference>
<evidence type="ECO:0000259" key="1">
    <source>
        <dbReference type="PROSITE" id="PS50043"/>
    </source>
</evidence>
<dbReference type="PRINTS" id="PR00038">
    <property type="entry name" value="HTHLUXR"/>
</dbReference>
<dbReference type="Gene3D" id="1.10.10.10">
    <property type="entry name" value="Winged helix-like DNA-binding domain superfamily/Winged helix DNA-binding domain"/>
    <property type="match status" value="1"/>
</dbReference>
<dbReference type="SMART" id="SM00421">
    <property type="entry name" value="HTH_LUXR"/>
    <property type="match status" value="1"/>
</dbReference>
<name>A0A4R4VVK8_9PSEU</name>
<dbReference type="InterPro" id="IPR036388">
    <property type="entry name" value="WH-like_DNA-bd_sf"/>
</dbReference>
<dbReference type="SUPFAM" id="SSF48452">
    <property type="entry name" value="TPR-like"/>
    <property type="match status" value="1"/>
</dbReference>